<evidence type="ECO:0000313" key="2">
    <source>
        <dbReference type="EMBL" id="KAK3315494.1"/>
    </source>
</evidence>
<dbReference type="AlphaFoldDB" id="A0AAE0HZH2"/>
<dbReference type="Proteomes" id="UP001283341">
    <property type="component" value="Unassembled WGS sequence"/>
</dbReference>
<comment type="caution">
    <text evidence="2">The sequence shown here is derived from an EMBL/GenBank/DDBJ whole genome shotgun (WGS) entry which is preliminary data.</text>
</comment>
<gene>
    <name evidence="2" type="ORF">B0H66DRAFT_594051</name>
</gene>
<organism evidence="2 3">
    <name type="scientific">Apodospora peruviana</name>
    <dbReference type="NCBI Taxonomy" id="516989"/>
    <lineage>
        <taxon>Eukaryota</taxon>
        <taxon>Fungi</taxon>
        <taxon>Dikarya</taxon>
        <taxon>Ascomycota</taxon>
        <taxon>Pezizomycotina</taxon>
        <taxon>Sordariomycetes</taxon>
        <taxon>Sordariomycetidae</taxon>
        <taxon>Sordariales</taxon>
        <taxon>Lasiosphaeriaceae</taxon>
        <taxon>Apodospora</taxon>
    </lineage>
</organism>
<sequence length="338" mass="34521">MPATGQGQTYPTPFTYWPGSTYHWYGVLPTTRHEYPNTTICSTASPTPALVQLTTPAQPLQTGFPAGMRTDDAMGYRFILTRDFGARPPVPWWAGEAAMQLCAHMIGDASPIQGALTVAWVSASSTSFEGAQTGPQTGPPSSRTTTALQTPKESAKATKNSKTASVESVIGGEQRGHQTGNDAGQGTFLQAAPALVSAPSQGAPATVKVENYDAVGTKTGVAEGGNADDVVGTKTGITKIEATDAFGTKTDVAEGGNAEAFETETGVVEAVAAQASSGSGPGTGGNDAYSPDNGSGTSNTWTGGISVPTKVANSGSGRGMSSTLMWSGFLASTVLIWK</sequence>
<reference evidence="2" key="1">
    <citation type="journal article" date="2023" name="Mol. Phylogenet. Evol.">
        <title>Genome-scale phylogeny and comparative genomics of the fungal order Sordariales.</title>
        <authorList>
            <person name="Hensen N."/>
            <person name="Bonometti L."/>
            <person name="Westerberg I."/>
            <person name="Brannstrom I.O."/>
            <person name="Guillou S."/>
            <person name="Cros-Aarteil S."/>
            <person name="Calhoun S."/>
            <person name="Haridas S."/>
            <person name="Kuo A."/>
            <person name="Mondo S."/>
            <person name="Pangilinan J."/>
            <person name="Riley R."/>
            <person name="LaButti K."/>
            <person name="Andreopoulos B."/>
            <person name="Lipzen A."/>
            <person name="Chen C."/>
            <person name="Yan M."/>
            <person name="Daum C."/>
            <person name="Ng V."/>
            <person name="Clum A."/>
            <person name="Steindorff A."/>
            <person name="Ohm R.A."/>
            <person name="Martin F."/>
            <person name="Silar P."/>
            <person name="Natvig D.O."/>
            <person name="Lalanne C."/>
            <person name="Gautier V."/>
            <person name="Ament-Velasquez S.L."/>
            <person name="Kruys A."/>
            <person name="Hutchinson M.I."/>
            <person name="Powell A.J."/>
            <person name="Barry K."/>
            <person name="Miller A.N."/>
            <person name="Grigoriev I.V."/>
            <person name="Debuchy R."/>
            <person name="Gladieux P."/>
            <person name="Hiltunen Thoren M."/>
            <person name="Johannesson H."/>
        </authorList>
    </citation>
    <scope>NUCLEOTIDE SEQUENCE</scope>
    <source>
        <strain evidence="2">CBS 118394</strain>
    </source>
</reference>
<reference evidence="2" key="2">
    <citation type="submission" date="2023-06" db="EMBL/GenBank/DDBJ databases">
        <authorList>
            <consortium name="Lawrence Berkeley National Laboratory"/>
            <person name="Haridas S."/>
            <person name="Hensen N."/>
            <person name="Bonometti L."/>
            <person name="Westerberg I."/>
            <person name="Brannstrom I.O."/>
            <person name="Guillou S."/>
            <person name="Cros-Aarteil S."/>
            <person name="Calhoun S."/>
            <person name="Kuo A."/>
            <person name="Mondo S."/>
            <person name="Pangilinan J."/>
            <person name="Riley R."/>
            <person name="Labutti K."/>
            <person name="Andreopoulos B."/>
            <person name="Lipzen A."/>
            <person name="Chen C."/>
            <person name="Yanf M."/>
            <person name="Daum C."/>
            <person name="Ng V."/>
            <person name="Clum A."/>
            <person name="Steindorff A."/>
            <person name="Ohm R."/>
            <person name="Martin F."/>
            <person name="Silar P."/>
            <person name="Natvig D."/>
            <person name="Lalanne C."/>
            <person name="Gautier V."/>
            <person name="Ament-Velasquez S.L."/>
            <person name="Kruys A."/>
            <person name="Hutchinson M.I."/>
            <person name="Powell A.J."/>
            <person name="Barry K."/>
            <person name="Miller A.N."/>
            <person name="Grigoriev I.V."/>
            <person name="Debuchy R."/>
            <person name="Gladieux P."/>
            <person name="Thoren M.H."/>
            <person name="Johannesson H."/>
        </authorList>
    </citation>
    <scope>NUCLEOTIDE SEQUENCE</scope>
    <source>
        <strain evidence="2">CBS 118394</strain>
    </source>
</reference>
<dbReference type="EMBL" id="JAUEDM010000006">
    <property type="protein sequence ID" value="KAK3315494.1"/>
    <property type="molecule type" value="Genomic_DNA"/>
</dbReference>
<name>A0AAE0HZH2_9PEZI</name>
<proteinExistence type="predicted"/>
<evidence type="ECO:0000256" key="1">
    <source>
        <dbReference type="SAM" id="MobiDB-lite"/>
    </source>
</evidence>
<evidence type="ECO:0000313" key="3">
    <source>
        <dbReference type="Proteomes" id="UP001283341"/>
    </source>
</evidence>
<accession>A0AAE0HZH2</accession>
<feature type="region of interest" description="Disordered" evidence="1">
    <location>
        <begin position="128"/>
        <end position="166"/>
    </location>
</feature>
<feature type="compositionally biased region" description="Low complexity" evidence="1">
    <location>
        <begin position="293"/>
        <end position="304"/>
    </location>
</feature>
<protein>
    <submittedName>
        <fullName evidence="2">Uncharacterized protein</fullName>
    </submittedName>
</protein>
<feature type="region of interest" description="Disordered" evidence="1">
    <location>
        <begin position="274"/>
        <end position="305"/>
    </location>
</feature>
<keyword evidence="3" id="KW-1185">Reference proteome</keyword>